<evidence type="ECO:0000256" key="1">
    <source>
        <dbReference type="ARBA" id="ARBA00022729"/>
    </source>
</evidence>
<evidence type="ECO:0000313" key="5">
    <source>
        <dbReference type="Proteomes" id="UP000525987"/>
    </source>
</evidence>
<dbReference type="Proteomes" id="UP000525987">
    <property type="component" value="Unassembled WGS sequence"/>
</dbReference>
<name>A0A7W5BXJ7_9GAMM</name>
<dbReference type="EMBL" id="JACHXM010000004">
    <property type="protein sequence ID" value="MBB3140498.1"/>
    <property type="molecule type" value="Genomic_DNA"/>
</dbReference>
<feature type="domain" description="Outer membrane protein beta-barrel" evidence="3">
    <location>
        <begin position="15"/>
        <end position="183"/>
    </location>
</feature>
<sequence length="183" mass="19179">MSRMTPLRSLLAVSLATGLTLTAAPALATGSTGFYLGGGVGQMHGDNDFDDEAELWKLSAGYNVGWLPFLDLGAELGYVNGGTLDGEVDGRSATLDVEAFEAMGVAGLSFGPLGVYAKAGMADWDVERRGAGLNRDDSGTDPIYGLGARFELLDITGRVEVERIDTDEIGDIDMVSAGVVYTF</sequence>
<protein>
    <recommendedName>
        <fullName evidence="3">Outer membrane protein beta-barrel domain-containing protein</fullName>
    </recommendedName>
</protein>
<evidence type="ECO:0000259" key="3">
    <source>
        <dbReference type="Pfam" id="PF13505"/>
    </source>
</evidence>
<dbReference type="RefSeq" id="WP_183386883.1">
    <property type="nucleotide sequence ID" value="NZ_JACHXM010000004.1"/>
</dbReference>
<gene>
    <name evidence="4" type="ORF">FHR96_001360</name>
</gene>
<organism evidence="4 5">
    <name type="scientific">Halomonas organivorans</name>
    <dbReference type="NCBI Taxonomy" id="257772"/>
    <lineage>
        <taxon>Bacteria</taxon>
        <taxon>Pseudomonadati</taxon>
        <taxon>Pseudomonadota</taxon>
        <taxon>Gammaproteobacteria</taxon>
        <taxon>Oceanospirillales</taxon>
        <taxon>Halomonadaceae</taxon>
        <taxon>Halomonas</taxon>
    </lineage>
</organism>
<feature type="signal peptide" evidence="2">
    <location>
        <begin position="1"/>
        <end position="28"/>
    </location>
</feature>
<keyword evidence="1 2" id="KW-0732">Signal</keyword>
<evidence type="ECO:0000313" key="4">
    <source>
        <dbReference type="EMBL" id="MBB3140498.1"/>
    </source>
</evidence>
<dbReference type="Pfam" id="PF13505">
    <property type="entry name" value="OMP_b-brl"/>
    <property type="match status" value="1"/>
</dbReference>
<dbReference type="AlphaFoldDB" id="A0A7W5BXJ7"/>
<dbReference type="Gene3D" id="2.40.160.20">
    <property type="match status" value="1"/>
</dbReference>
<comment type="caution">
    <text evidence="4">The sequence shown here is derived from an EMBL/GenBank/DDBJ whole genome shotgun (WGS) entry which is preliminary data.</text>
</comment>
<feature type="chain" id="PRO_5031187900" description="Outer membrane protein beta-barrel domain-containing protein" evidence="2">
    <location>
        <begin position="29"/>
        <end position="183"/>
    </location>
</feature>
<evidence type="ECO:0000256" key="2">
    <source>
        <dbReference type="SAM" id="SignalP"/>
    </source>
</evidence>
<reference evidence="4 5" key="1">
    <citation type="submission" date="2020-08" db="EMBL/GenBank/DDBJ databases">
        <title>Genomic Encyclopedia of Type Strains, Phase III (KMG-III): the genomes of soil and plant-associated and newly described type strains.</title>
        <authorList>
            <person name="Whitman W."/>
        </authorList>
    </citation>
    <scope>NUCLEOTIDE SEQUENCE [LARGE SCALE GENOMIC DNA]</scope>
    <source>
        <strain evidence="4 5">CECT 5995</strain>
    </source>
</reference>
<accession>A0A7W5BXJ7</accession>
<dbReference type="InterPro" id="IPR027385">
    <property type="entry name" value="Beta-barrel_OMP"/>
</dbReference>
<dbReference type="SUPFAM" id="SSF56925">
    <property type="entry name" value="OMPA-like"/>
    <property type="match status" value="1"/>
</dbReference>
<proteinExistence type="predicted"/>
<dbReference type="InterPro" id="IPR011250">
    <property type="entry name" value="OMP/PagP_B-barrel"/>
</dbReference>
<keyword evidence="5" id="KW-1185">Reference proteome</keyword>